<dbReference type="Gene3D" id="3.40.50.720">
    <property type="entry name" value="NAD(P)-binding Rossmann-like Domain"/>
    <property type="match status" value="1"/>
</dbReference>
<gene>
    <name evidence="4" type="primary">xyl2</name>
    <name evidence="4" type="ORF">SGRAN_1200</name>
</gene>
<dbReference type="PANTHER" id="PTHR43189">
    <property type="entry name" value="ZINC-TYPE ALCOHOL DEHYDROGENASE-LIKE PROTEIN C1198.01-RELATED"/>
    <property type="match status" value="1"/>
</dbReference>
<dbReference type="InterPro" id="IPR013154">
    <property type="entry name" value="ADH-like_N"/>
</dbReference>
<organism evidence="4 5">
    <name type="scientific">Sphingopyxis granuli</name>
    <dbReference type="NCBI Taxonomy" id="267128"/>
    <lineage>
        <taxon>Bacteria</taxon>
        <taxon>Pseudomonadati</taxon>
        <taxon>Pseudomonadota</taxon>
        <taxon>Alphaproteobacteria</taxon>
        <taxon>Sphingomonadales</taxon>
        <taxon>Sphingomonadaceae</taxon>
        <taxon>Sphingopyxis</taxon>
    </lineage>
</organism>
<dbReference type="SUPFAM" id="SSF50129">
    <property type="entry name" value="GroES-like"/>
    <property type="match status" value="1"/>
</dbReference>
<dbReference type="AlphaFoldDB" id="A0AA86GLM8"/>
<sequence length="354" mass="37637">MRAVVLRNGELIVAEQPEPAPGEGQVLVRTRTCGICGTDLHARHHLANFLDGMTRSGSHLPTDPRADVVFGHEFCGEILDHGPNTDQRLAPGTLVVGLPYITGPAGAEYVGYSNRFPGGFAERMVLTERLLFPVGNGLSADHAALTEPFAIGEHAVARARVPEDARIMVVGCGPIGLAVIAALKARGLGPVVAIDFSPARRRFAEAMGADIVVDAADETQASVWARIGNRKQRAVAFECVGRPGVVQHIIEELPRNGFVVVVGNVLEPSSIDQVIAFNKEIDICFAQNYTSGEFRSTLDNIAEGRIDVTPVLTGIVPPEGVAAGFDALADPEKHAKIIVSFDVPAPDISDHISD</sequence>
<evidence type="ECO:0000313" key="5">
    <source>
        <dbReference type="Proteomes" id="UP000058599"/>
    </source>
</evidence>
<dbReference type="PANTHER" id="PTHR43189:SF1">
    <property type="entry name" value="ZINC-TYPE ALCOHOL DEHYDROGENASE-LIKE PROTEIN C1198.01"/>
    <property type="match status" value="1"/>
</dbReference>
<evidence type="ECO:0000256" key="1">
    <source>
        <dbReference type="ARBA" id="ARBA00023002"/>
    </source>
</evidence>
<keyword evidence="5" id="KW-1185">Reference proteome</keyword>
<dbReference type="EC" id="1.1.1.14" evidence="4"/>
<evidence type="ECO:0000313" key="4">
    <source>
        <dbReference type="EMBL" id="AMG73593.1"/>
    </source>
</evidence>
<dbReference type="InterPro" id="IPR011032">
    <property type="entry name" value="GroES-like_sf"/>
</dbReference>
<feature type="domain" description="Alcohol dehydrogenase-like C-terminal" evidence="2">
    <location>
        <begin position="174"/>
        <end position="302"/>
    </location>
</feature>
<name>A0AA86GLM8_9SPHN</name>
<evidence type="ECO:0000259" key="3">
    <source>
        <dbReference type="Pfam" id="PF08240"/>
    </source>
</evidence>
<evidence type="ECO:0000259" key="2">
    <source>
        <dbReference type="Pfam" id="PF00107"/>
    </source>
</evidence>
<dbReference type="InterPro" id="IPR013149">
    <property type="entry name" value="ADH-like_C"/>
</dbReference>
<dbReference type="InterPro" id="IPR036291">
    <property type="entry name" value="NAD(P)-bd_dom_sf"/>
</dbReference>
<feature type="domain" description="Alcohol dehydrogenase-like N-terminal" evidence="3">
    <location>
        <begin position="22"/>
        <end position="134"/>
    </location>
</feature>
<keyword evidence="1 4" id="KW-0560">Oxidoreductase</keyword>
<dbReference type="Gene3D" id="3.90.180.10">
    <property type="entry name" value="Medium-chain alcohol dehydrogenases, catalytic domain"/>
    <property type="match status" value="1"/>
</dbReference>
<dbReference type="Proteomes" id="UP000058599">
    <property type="component" value="Chromosome"/>
</dbReference>
<dbReference type="RefSeq" id="WP_067181613.1">
    <property type="nucleotide sequence ID" value="NZ_CP012199.1"/>
</dbReference>
<dbReference type="GO" id="GO:0003939">
    <property type="term" value="F:L-iditol 2-dehydrogenase (NAD+) activity"/>
    <property type="evidence" value="ECO:0007669"/>
    <property type="project" value="UniProtKB-EC"/>
</dbReference>
<protein>
    <submittedName>
        <fullName evidence="4">Alcohol dehydrogenase</fullName>
        <ecNumber evidence="4">1.1.1.14</ecNumber>
    </submittedName>
</protein>
<dbReference type="Pfam" id="PF08240">
    <property type="entry name" value="ADH_N"/>
    <property type="match status" value="1"/>
</dbReference>
<dbReference type="KEGG" id="sgi:SGRAN_1200"/>
<proteinExistence type="predicted"/>
<reference evidence="4 5" key="1">
    <citation type="journal article" date="2016" name="BMC Genomics">
        <title>Genomic analysis of the nitrate-respiring Sphingopyxis granuli (formerly Sphingomonas macrogoltabida) strain TFA.</title>
        <authorList>
            <person name="Garcia-Romero I."/>
            <person name="Perez-Pulido A.J."/>
            <person name="Gonzalez-Flores Y.E."/>
            <person name="Reyes-Ramirez F."/>
            <person name="Santero E."/>
            <person name="Floriano B."/>
        </authorList>
    </citation>
    <scope>NUCLEOTIDE SEQUENCE [LARGE SCALE GENOMIC DNA]</scope>
    <source>
        <strain evidence="4 5">TFA</strain>
    </source>
</reference>
<dbReference type="EMBL" id="CP012199">
    <property type="protein sequence ID" value="AMG73593.1"/>
    <property type="molecule type" value="Genomic_DNA"/>
</dbReference>
<dbReference type="SUPFAM" id="SSF51735">
    <property type="entry name" value="NAD(P)-binding Rossmann-fold domains"/>
    <property type="match status" value="1"/>
</dbReference>
<accession>A0AA86GLM8</accession>
<dbReference type="Pfam" id="PF00107">
    <property type="entry name" value="ADH_zinc_N"/>
    <property type="match status" value="1"/>
</dbReference>